<comment type="caution">
    <text evidence="1">The sequence shown here is derived from an EMBL/GenBank/DDBJ whole genome shotgun (WGS) entry which is preliminary data.</text>
</comment>
<evidence type="ECO:0000313" key="1">
    <source>
        <dbReference type="EMBL" id="KAJ5200393.1"/>
    </source>
</evidence>
<dbReference type="AlphaFoldDB" id="A0A9W9MFL3"/>
<evidence type="ECO:0000313" key="2">
    <source>
        <dbReference type="Proteomes" id="UP001150879"/>
    </source>
</evidence>
<protein>
    <submittedName>
        <fullName evidence="1">Uncharacterized protein</fullName>
    </submittedName>
</protein>
<sequence>MWRLYLALSVASRYVPLGNTLKLLSSQRHDFNASQVKGFRIRFAFRCFMISGVSRATLMLITLKKDHSNATGAK</sequence>
<name>A0A9W9MFL3_9EURO</name>
<gene>
    <name evidence="1" type="ORF">N7472_005597</name>
</gene>
<reference evidence="1" key="2">
    <citation type="journal article" date="2023" name="IMA Fungus">
        <title>Comparative genomic study of the Penicillium genus elucidates a diverse pangenome and 15 lateral gene transfer events.</title>
        <authorList>
            <person name="Petersen C."/>
            <person name="Sorensen T."/>
            <person name="Nielsen M.R."/>
            <person name="Sondergaard T.E."/>
            <person name="Sorensen J.L."/>
            <person name="Fitzpatrick D.A."/>
            <person name="Frisvad J.C."/>
            <person name="Nielsen K.L."/>
        </authorList>
    </citation>
    <scope>NUCLEOTIDE SEQUENCE</scope>
    <source>
        <strain evidence="1">IBT 16849</strain>
    </source>
</reference>
<dbReference type="EMBL" id="JAPQKP010000003">
    <property type="protein sequence ID" value="KAJ5200393.1"/>
    <property type="molecule type" value="Genomic_DNA"/>
</dbReference>
<keyword evidence="2" id="KW-1185">Reference proteome</keyword>
<accession>A0A9W9MFL3</accession>
<dbReference type="Proteomes" id="UP001150879">
    <property type="component" value="Unassembled WGS sequence"/>
</dbReference>
<proteinExistence type="predicted"/>
<organism evidence="1 2">
    <name type="scientific">Penicillium cf. griseofulvum</name>
    <dbReference type="NCBI Taxonomy" id="2972120"/>
    <lineage>
        <taxon>Eukaryota</taxon>
        <taxon>Fungi</taxon>
        <taxon>Dikarya</taxon>
        <taxon>Ascomycota</taxon>
        <taxon>Pezizomycotina</taxon>
        <taxon>Eurotiomycetes</taxon>
        <taxon>Eurotiomycetidae</taxon>
        <taxon>Eurotiales</taxon>
        <taxon>Aspergillaceae</taxon>
        <taxon>Penicillium</taxon>
    </lineage>
</organism>
<reference evidence="1" key="1">
    <citation type="submission" date="2022-11" db="EMBL/GenBank/DDBJ databases">
        <authorList>
            <person name="Petersen C."/>
        </authorList>
    </citation>
    <scope>NUCLEOTIDE SEQUENCE</scope>
    <source>
        <strain evidence="1">IBT 16849</strain>
    </source>
</reference>